<evidence type="ECO:0000313" key="1">
    <source>
        <dbReference type="EMBL" id="DAD94089.1"/>
    </source>
</evidence>
<accession>A0A8S5NHE3</accession>
<dbReference type="EMBL" id="BK015173">
    <property type="protein sequence ID" value="DAD94089.1"/>
    <property type="molecule type" value="Genomic_DNA"/>
</dbReference>
<reference evidence="1" key="1">
    <citation type="journal article" date="2021" name="Proc. Natl. Acad. Sci. U.S.A.">
        <title>A Catalog of Tens of Thousands of Viruses from Human Metagenomes Reveals Hidden Associations with Chronic Diseases.</title>
        <authorList>
            <person name="Tisza M.J."/>
            <person name="Buck C.B."/>
        </authorList>
    </citation>
    <scope>NUCLEOTIDE SEQUENCE</scope>
    <source>
        <strain evidence="1">CtUF252</strain>
    </source>
</reference>
<organism evidence="1">
    <name type="scientific">Siphoviridae sp. ctUF252</name>
    <dbReference type="NCBI Taxonomy" id="2826350"/>
    <lineage>
        <taxon>Viruses</taxon>
        <taxon>Duplodnaviria</taxon>
        <taxon>Heunggongvirae</taxon>
        <taxon>Uroviricota</taxon>
        <taxon>Caudoviricetes</taxon>
    </lineage>
</organism>
<sequence length="97" mass="11797">MAKVSVIETRVKEVLENSPATRENDNLLYVTYLEEYHYVDFNRQTFIDYERYGLPSFKSIERARRKIQNEEGKYKASEVIEEGRKEAEKQFQDYYRR</sequence>
<protein>
    <submittedName>
        <fullName evidence="1">Uncharacterized protein</fullName>
    </submittedName>
</protein>
<name>A0A8S5NHE3_9CAUD</name>
<proteinExistence type="predicted"/>